<evidence type="ECO:0000256" key="1">
    <source>
        <dbReference type="SAM" id="MobiDB-lite"/>
    </source>
</evidence>
<dbReference type="AlphaFoldDB" id="A0A1Z1FDA0"/>
<reference evidence="3 4" key="1">
    <citation type="submission" date="2017-01" db="EMBL/GenBank/DDBJ databases">
        <title>Complete genome sequence of esterase-producing bacterium Croceicoccus marinus E4A9.</title>
        <authorList>
            <person name="Wu Y.-H."/>
            <person name="Cheng H."/>
            <person name="Xu L."/>
            <person name="Huo Y.-Y."/>
            <person name="Wang C.-S."/>
            <person name="Xu X.-W."/>
        </authorList>
    </citation>
    <scope>NUCLEOTIDE SEQUENCE [LARGE SCALE GENOMIC DNA]</scope>
    <source>
        <strain evidence="3 4">E4A9</strain>
    </source>
</reference>
<feature type="region of interest" description="Disordered" evidence="1">
    <location>
        <begin position="18"/>
        <end position="51"/>
    </location>
</feature>
<name>A0A1Z1FDA0_9SPHN</name>
<feature type="compositionally biased region" description="Pro residues" evidence="1">
    <location>
        <begin position="36"/>
        <end position="47"/>
    </location>
</feature>
<protein>
    <recommendedName>
        <fullName evidence="5">META domain-containing protein</fullName>
    </recommendedName>
</protein>
<evidence type="ECO:0008006" key="5">
    <source>
        <dbReference type="Google" id="ProtNLM"/>
    </source>
</evidence>
<dbReference type="PROSITE" id="PS51257">
    <property type="entry name" value="PROKAR_LIPOPROTEIN"/>
    <property type="match status" value="1"/>
</dbReference>
<keyword evidence="4" id="KW-1185">Reference proteome</keyword>
<feature type="signal peptide" evidence="2">
    <location>
        <begin position="1"/>
        <end position="19"/>
    </location>
</feature>
<dbReference type="EMBL" id="CP019602">
    <property type="protein sequence ID" value="ARU16734.1"/>
    <property type="molecule type" value="Genomic_DNA"/>
</dbReference>
<feature type="chain" id="PRO_5012079898" description="META domain-containing protein" evidence="2">
    <location>
        <begin position="20"/>
        <end position="174"/>
    </location>
</feature>
<evidence type="ECO:0000256" key="2">
    <source>
        <dbReference type="SAM" id="SignalP"/>
    </source>
</evidence>
<gene>
    <name evidence="3" type="ORF">A9D14_11780</name>
</gene>
<evidence type="ECO:0000313" key="4">
    <source>
        <dbReference type="Proteomes" id="UP000195807"/>
    </source>
</evidence>
<dbReference type="KEGG" id="cman:A9D14_11780"/>
<sequence>MRRLALLLALALAACGGDAPEPRDAAGRQDVAGPDSPAPDSPAPVADPAPVVETGPVDTLAGEWRVAGIDGEPLDESYGIALSATDQRIWWEPQCAGLVRLYRIEGDRITLEPPPPPEAQKGLPRPPPALCTIGVPPAVDRAMQALDAADTAVRTPQNGIELSGGGRSVTLFSQ</sequence>
<dbReference type="Proteomes" id="UP000195807">
    <property type="component" value="Chromosome"/>
</dbReference>
<evidence type="ECO:0000313" key="3">
    <source>
        <dbReference type="EMBL" id="ARU16734.1"/>
    </source>
</evidence>
<proteinExistence type="predicted"/>
<accession>A0A1Z1FDA0</accession>
<dbReference type="RefSeq" id="WP_087910511.1">
    <property type="nucleotide sequence ID" value="NZ_CP019602.1"/>
</dbReference>
<keyword evidence="2" id="KW-0732">Signal</keyword>
<dbReference type="OrthoDB" id="7432862at2"/>
<dbReference type="STRING" id="450378.GCA_001661675_02368"/>
<organism evidence="3 4">
    <name type="scientific">Croceicoccus marinus</name>
    <dbReference type="NCBI Taxonomy" id="450378"/>
    <lineage>
        <taxon>Bacteria</taxon>
        <taxon>Pseudomonadati</taxon>
        <taxon>Pseudomonadota</taxon>
        <taxon>Alphaproteobacteria</taxon>
        <taxon>Sphingomonadales</taxon>
        <taxon>Erythrobacteraceae</taxon>
        <taxon>Croceicoccus</taxon>
    </lineage>
</organism>